<protein>
    <recommendedName>
        <fullName evidence="5">ABC transporter domain-containing protein</fullName>
    </recommendedName>
</protein>
<dbReference type="GO" id="GO:0005524">
    <property type="term" value="F:ATP binding"/>
    <property type="evidence" value="ECO:0007669"/>
    <property type="project" value="UniProtKB-KW"/>
</dbReference>
<dbReference type="Pfam" id="PF00005">
    <property type="entry name" value="ABC_tran"/>
    <property type="match status" value="1"/>
</dbReference>
<accession>A0A172TZT4</accession>
<dbReference type="InterPro" id="IPR003439">
    <property type="entry name" value="ABC_transporter-like_ATP-bd"/>
</dbReference>
<keyword evidence="3" id="KW-0547">Nucleotide-binding</keyword>
<dbReference type="KEGG" id="fla:SY85_20205"/>
<name>A0A172TZT4_9BACT</name>
<dbReference type="PROSITE" id="PS50893">
    <property type="entry name" value="ABC_TRANSPORTER_2"/>
    <property type="match status" value="1"/>
</dbReference>
<dbReference type="Gene3D" id="3.40.50.300">
    <property type="entry name" value="P-loop containing nucleotide triphosphate hydrolases"/>
    <property type="match status" value="1"/>
</dbReference>
<evidence type="ECO:0000313" key="6">
    <source>
        <dbReference type="EMBL" id="ANE52458.1"/>
    </source>
</evidence>
<keyword evidence="4" id="KW-0067">ATP-binding</keyword>
<dbReference type="InterPro" id="IPR015860">
    <property type="entry name" value="ABC_transpr_TagH-like"/>
</dbReference>
<dbReference type="Proteomes" id="UP000077177">
    <property type="component" value="Chromosome"/>
</dbReference>
<dbReference type="PATRIC" id="fig|1492898.3.peg.4393"/>
<dbReference type="AlphaFoldDB" id="A0A172TZT4"/>
<dbReference type="InterPro" id="IPR027417">
    <property type="entry name" value="P-loop_NTPase"/>
</dbReference>
<keyword evidence="7" id="KW-1185">Reference proteome</keyword>
<dbReference type="EMBL" id="CP011390">
    <property type="protein sequence ID" value="ANE52458.1"/>
    <property type="molecule type" value="Genomic_DNA"/>
</dbReference>
<dbReference type="GO" id="GO:0140359">
    <property type="term" value="F:ABC-type transporter activity"/>
    <property type="evidence" value="ECO:0007669"/>
    <property type="project" value="InterPro"/>
</dbReference>
<proteinExistence type="inferred from homology"/>
<sequence>MSDTVIKVEEVGKLYKLGEIGTGTLSHDLNRWFARIRGKDDPFAKVGETNDRTSKGSSDYVWALKDVSFEVKQGEVMGIIGRNGAGKSTLLKILSKVTTPSLGRVKIKGRIASLLEVGTGFHPELTGRENIFLNGAILGMTKAEIKKKFDAIVDFAGVERYIDTPVKRYSSGMYVRLAFAVAAFLEPEILIVDEVLAVGDYEFQKKCIGRMKEVSTNDGRTVLFVSHDMQAVSTLTANSIYLKNGTISSIGPTMKVINEYIEATKARDNIYLSTKPASVPHIKRVEIKTSLPNNVHECTAPLALEFIVNTPSPIKDACFSFQIIDSKGRNYVHQWIFDCDMPYGRESGQYKLICAIPAIKLYMGKYYLRCYFSEPPGGAMFEVLEDICPFEMVMYKVIRNKFQWYPDACAYLEEANWSIKKLL</sequence>
<evidence type="ECO:0000256" key="1">
    <source>
        <dbReference type="ARBA" id="ARBA00005417"/>
    </source>
</evidence>
<organism evidence="6 7">
    <name type="scientific">Flavisolibacter tropicus</name>
    <dbReference type="NCBI Taxonomy" id="1492898"/>
    <lineage>
        <taxon>Bacteria</taxon>
        <taxon>Pseudomonadati</taxon>
        <taxon>Bacteroidota</taxon>
        <taxon>Chitinophagia</taxon>
        <taxon>Chitinophagales</taxon>
        <taxon>Chitinophagaceae</taxon>
        <taxon>Flavisolibacter</taxon>
    </lineage>
</organism>
<evidence type="ECO:0000256" key="2">
    <source>
        <dbReference type="ARBA" id="ARBA00022448"/>
    </source>
</evidence>
<evidence type="ECO:0000256" key="4">
    <source>
        <dbReference type="ARBA" id="ARBA00022840"/>
    </source>
</evidence>
<comment type="similarity">
    <text evidence="1">Belongs to the ABC transporter superfamily.</text>
</comment>
<evidence type="ECO:0000259" key="5">
    <source>
        <dbReference type="PROSITE" id="PS50893"/>
    </source>
</evidence>
<dbReference type="InterPro" id="IPR050683">
    <property type="entry name" value="Bact_Polysacc_Export_ATP-bd"/>
</dbReference>
<dbReference type="InterPro" id="IPR003593">
    <property type="entry name" value="AAA+_ATPase"/>
</dbReference>
<evidence type="ECO:0000313" key="7">
    <source>
        <dbReference type="Proteomes" id="UP000077177"/>
    </source>
</evidence>
<dbReference type="SMART" id="SM00382">
    <property type="entry name" value="AAA"/>
    <property type="match status" value="1"/>
</dbReference>
<dbReference type="OrthoDB" id="9785229at2"/>
<dbReference type="PANTHER" id="PTHR46743">
    <property type="entry name" value="TEICHOIC ACIDS EXPORT ATP-BINDING PROTEIN TAGH"/>
    <property type="match status" value="1"/>
</dbReference>
<dbReference type="RefSeq" id="WP_066406937.1">
    <property type="nucleotide sequence ID" value="NZ_CP011390.1"/>
</dbReference>
<reference evidence="7" key="1">
    <citation type="submission" date="2015-01" db="EMBL/GenBank/DDBJ databases">
        <title>Flavisolibacter sp./LCS9/ whole genome sequencing.</title>
        <authorList>
            <person name="Kim M.K."/>
            <person name="Srinivasan S."/>
            <person name="Lee J.-J."/>
        </authorList>
    </citation>
    <scope>NUCLEOTIDE SEQUENCE [LARGE SCALE GENOMIC DNA]</scope>
    <source>
        <strain evidence="7">LCS9</strain>
    </source>
</reference>
<gene>
    <name evidence="6" type="ORF">SY85_20205</name>
</gene>
<keyword evidence="2" id="KW-0813">Transport</keyword>
<reference evidence="6 7" key="2">
    <citation type="journal article" date="2016" name="Int. J. Syst. Evol. Microbiol.">
        <title>Flavisolibacter tropicus sp. nov., isolated from tropical soil.</title>
        <authorList>
            <person name="Lee J.J."/>
            <person name="Kang M.S."/>
            <person name="Kim G.S."/>
            <person name="Lee C.S."/>
            <person name="Lim S."/>
            <person name="Lee J."/>
            <person name="Roh S.H."/>
            <person name="Kang H."/>
            <person name="Ha J.M."/>
            <person name="Bae S."/>
            <person name="Jung H.Y."/>
            <person name="Kim M.K."/>
        </authorList>
    </citation>
    <scope>NUCLEOTIDE SEQUENCE [LARGE SCALE GENOMIC DNA]</scope>
    <source>
        <strain evidence="6 7">LCS9</strain>
    </source>
</reference>
<dbReference type="GO" id="GO:0016020">
    <property type="term" value="C:membrane"/>
    <property type="evidence" value="ECO:0007669"/>
    <property type="project" value="InterPro"/>
</dbReference>
<dbReference type="STRING" id="1492898.SY85_20205"/>
<dbReference type="SUPFAM" id="SSF52540">
    <property type="entry name" value="P-loop containing nucleoside triphosphate hydrolases"/>
    <property type="match status" value="1"/>
</dbReference>
<dbReference type="GO" id="GO:0016887">
    <property type="term" value="F:ATP hydrolysis activity"/>
    <property type="evidence" value="ECO:0007669"/>
    <property type="project" value="InterPro"/>
</dbReference>
<dbReference type="CDD" id="cd03220">
    <property type="entry name" value="ABC_KpsT_Wzt"/>
    <property type="match status" value="1"/>
</dbReference>
<evidence type="ECO:0000256" key="3">
    <source>
        <dbReference type="ARBA" id="ARBA00022741"/>
    </source>
</evidence>
<dbReference type="PANTHER" id="PTHR46743:SF2">
    <property type="entry name" value="TEICHOIC ACIDS EXPORT ATP-BINDING PROTEIN TAGH"/>
    <property type="match status" value="1"/>
</dbReference>
<feature type="domain" description="ABC transporter" evidence="5">
    <location>
        <begin position="36"/>
        <end position="269"/>
    </location>
</feature>